<evidence type="ECO:0000313" key="2">
    <source>
        <dbReference type="EMBL" id="GLS45126.1"/>
    </source>
</evidence>
<comment type="caution">
    <text evidence="2">The sequence shown here is derived from an EMBL/GenBank/DDBJ whole genome shotgun (WGS) entry which is preliminary data.</text>
</comment>
<protein>
    <submittedName>
        <fullName evidence="2">Uncharacterized protein</fullName>
    </submittedName>
</protein>
<feature type="region of interest" description="Disordered" evidence="1">
    <location>
        <begin position="1"/>
        <end position="34"/>
    </location>
</feature>
<feature type="region of interest" description="Disordered" evidence="1">
    <location>
        <begin position="64"/>
        <end position="94"/>
    </location>
</feature>
<keyword evidence="3" id="KW-1185">Reference proteome</keyword>
<reference evidence="3" key="1">
    <citation type="journal article" date="2019" name="Int. J. Syst. Evol. Microbiol.">
        <title>The Global Catalogue of Microorganisms (GCM) 10K type strain sequencing project: providing services to taxonomists for standard genome sequencing and annotation.</title>
        <authorList>
            <consortium name="The Broad Institute Genomics Platform"/>
            <consortium name="The Broad Institute Genome Sequencing Center for Infectious Disease"/>
            <person name="Wu L."/>
            <person name="Ma J."/>
        </authorList>
    </citation>
    <scope>NUCLEOTIDE SEQUENCE [LARGE SCALE GENOMIC DNA]</scope>
    <source>
        <strain evidence="3">NBRC 107710</strain>
    </source>
</reference>
<proteinExistence type="predicted"/>
<evidence type="ECO:0000256" key="1">
    <source>
        <dbReference type="SAM" id="MobiDB-lite"/>
    </source>
</evidence>
<accession>A0ABQ6D7G6</accession>
<evidence type="ECO:0000313" key="3">
    <source>
        <dbReference type="Proteomes" id="UP001156881"/>
    </source>
</evidence>
<organism evidence="2 3">
    <name type="scientific">Methylobacterium brachythecii</name>
    <dbReference type="NCBI Taxonomy" id="1176177"/>
    <lineage>
        <taxon>Bacteria</taxon>
        <taxon>Pseudomonadati</taxon>
        <taxon>Pseudomonadota</taxon>
        <taxon>Alphaproteobacteria</taxon>
        <taxon>Hyphomicrobiales</taxon>
        <taxon>Methylobacteriaceae</taxon>
        <taxon>Methylobacterium</taxon>
    </lineage>
</organism>
<feature type="compositionally biased region" description="Low complexity" evidence="1">
    <location>
        <begin position="17"/>
        <end position="34"/>
    </location>
</feature>
<dbReference type="EMBL" id="BSPG01000018">
    <property type="protein sequence ID" value="GLS45126.1"/>
    <property type="molecule type" value="Genomic_DNA"/>
</dbReference>
<gene>
    <name evidence="2" type="ORF">GCM10007884_31150</name>
</gene>
<name>A0ABQ6D7G6_9HYPH</name>
<dbReference type="Proteomes" id="UP001156881">
    <property type="component" value="Unassembled WGS sequence"/>
</dbReference>
<sequence length="94" mass="10005">MALPDDAESPMTVVFNPDAKAPGPHAKAPGKAAEALPPFSSVQVVWDHAGRVATVIIAQAASATTEHEATWRFRRNGPGTASRIEAPPKKRMKH</sequence>